<evidence type="ECO:0000256" key="1">
    <source>
        <dbReference type="SAM" id="MobiDB-lite"/>
    </source>
</evidence>
<protein>
    <submittedName>
        <fullName evidence="2">Uncharacterized protein</fullName>
    </submittedName>
</protein>
<feature type="compositionally biased region" description="Basic and acidic residues" evidence="1">
    <location>
        <begin position="33"/>
        <end position="46"/>
    </location>
</feature>
<gene>
    <name evidence="2" type="ORF">Syun_000834</name>
</gene>
<reference evidence="2 3" key="1">
    <citation type="submission" date="2024-01" db="EMBL/GenBank/DDBJ databases">
        <title>Genome assemblies of Stephania.</title>
        <authorList>
            <person name="Yang L."/>
        </authorList>
    </citation>
    <scope>NUCLEOTIDE SEQUENCE [LARGE SCALE GENOMIC DNA]</scope>
    <source>
        <strain evidence="2">YNDBR</strain>
        <tissue evidence="2">Leaf</tissue>
    </source>
</reference>
<sequence length="165" mass="18244">MERVAEGGQAMGRGWTSKRRWEESRGKKRGRKEKAVKDRRAERRGLGEGPARALRGTVEAGTATGTVETGEGSQRDLRGTVEAGTAAGTVETGEGSQRPEHRDDPGEASKQEEISVRQRQANREEKQTGTKRFFSFKPTGTSFCQEVVTQGHDFCLLAHTLLTWR</sequence>
<feature type="region of interest" description="Disordered" evidence="1">
    <location>
        <begin position="1"/>
        <end position="132"/>
    </location>
</feature>
<feature type="compositionally biased region" description="Low complexity" evidence="1">
    <location>
        <begin position="80"/>
        <end position="95"/>
    </location>
</feature>
<accession>A0AAP0LI88</accession>
<feature type="compositionally biased region" description="Low complexity" evidence="1">
    <location>
        <begin position="56"/>
        <end position="72"/>
    </location>
</feature>
<evidence type="ECO:0000313" key="2">
    <source>
        <dbReference type="EMBL" id="KAK9168694.1"/>
    </source>
</evidence>
<dbReference type="AlphaFoldDB" id="A0AAP0LI88"/>
<keyword evidence="3" id="KW-1185">Reference proteome</keyword>
<dbReference type="EMBL" id="JBBNAF010000001">
    <property type="protein sequence ID" value="KAK9168694.1"/>
    <property type="molecule type" value="Genomic_DNA"/>
</dbReference>
<proteinExistence type="predicted"/>
<evidence type="ECO:0000313" key="3">
    <source>
        <dbReference type="Proteomes" id="UP001420932"/>
    </source>
</evidence>
<feature type="compositionally biased region" description="Basic and acidic residues" evidence="1">
    <location>
        <begin position="97"/>
        <end position="128"/>
    </location>
</feature>
<name>A0AAP0LI88_9MAGN</name>
<comment type="caution">
    <text evidence="2">The sequence shown here is derived from an EMBL/GenBank/DDBJ whole genome shotgun (WGS) entry which is preliminary data.</text>
</comment>
<dbReference type="Proteomes" id="UP001420932">
    <property type="component" value="Unassembled WGS sequence"/>
</dbReference>
<organism evidence="2 3">
    <name type="scientific">Stephania yunnanensis</name>
    <dbReference type="NCBI Taxonomy" id="152371"/>
    <lineage>
        <taxon>Eukaryota</taxon>
        <taxon>Viridiplantae</taxon>
        <taxon>Streptophyta</taxon>
        <taxon>Embryophyta</taxon>
        <taxon>Tracheophyta</taxon>
        <taxon>Spermatophyta</taxon>
        <taxon>Magnoliopsida</taxon>
        <taxon>Ranunculales</taxon>
        <taxon>Menispermaceae</taxon>
        <taxon>Menispermoideae</taxon>
        <taxon>Cissampelideae</taxon>
        <taxon>Stephania</taxon>
    </lineage>
</organism>